<dbReference type="GO" id="GO:0004222">
    <property type="term" value="F:metalloendopeptidase activity"/>
    <property type="evidence" value="ECO:0007669"/>
    <property type="project" value="UniProtKB-EC"/>
</dbReference>
<evidence type="ECO:0000259" key="10">
    <source>
        <dbReference type="Pfam" id="PF01432"/>
    </source>
</evidence>
<keyword evidence="6" id="KW-0862">Zinc</keyword>
<keyword evidence="3" id="KW-0645">Protease</keyword>
<accession>A0A3B1AQG9</accession>
<dbReference type="InterPro" id="IPR045666">
    <property type="entry name" value="OpdA_N"/>
</dbReference>
<dbReference type="Gene3D" id="1.10.1370.10">
    <property type="entry name" value="Neurolysin, domain 3"/>
    <property type="match status" value="1"/>
</dbReference>
<dbReference type="InterPro" id="IPR001567">
    <property type="entry name" value="Pept_M3A_M3B_dom"/>
</dbReference>
<evidence type="ECO:0000313" key="12">
    <source>
        <dbReference type="EMBL" id="VAX08226.1"/>
    </source>
</evidence>
<dbReference type="GO" id="GO:0046872">
    <property type="term" value="F:metal ion binding"/>
    <property type="evidence" value="ECO:0007669"/>
    <property type="project" value="UniProtKB-KW"/>
</dbReference>
<dbReference type="EMBL" id="UOFY01000027">
    <property type="protein sequence ID" value="VAX08226.1"/>
    <property type="molecule type" value="Genomic_DNA"/>
</dbReference>
<dbReference type="InterPro" id="IPR034005">
    <property type="entry name" value="M3A_DCP"/>
</dbReference>
<keyword evidence="5 12" id="KW-0378">Hydrolase</keyword>
<evidence type="ECO:0000256" key="9">
    <source>
        <dbReference type="ARBA" id="ARBA00026100"/>
    </source>
</evidence>
<keyword evidence="7" id="KW-0482">Metalloprotease</keyword>
<dbReference type="GO" id="GO:0005829">
    <property type="term" value="C:cytosol"/>
    <property type="evidence" value="ECO:0007669"/>
    <property type="project" value="UniProtKB-ARBA"/>
</dbReference>
<dbReference type="GO" id="GO:0006508">
    <property type="term" value="P:proteolysis"/>
    <property type="evidence" value="ECO:0007669"/>
    <property type="project" value="UniProtKB-KW"/>
</dbReference>
<dbReference type="CDD" id="cd06456">
    <property type="entry name" value="M3A_DCP"/>
    <property type="match status" value="1"/>
</dbReference>
<evidence type="ECO:0000259" key="11">
    <source>
        <dbReference type="Pfam" id="PF19310"/>
    </source>
</evidence>
<dbReference type="Pfam" id="PF19310">
    <property type="entry name" value="TOP_N"/>
    <property type="match status" value="1"/>
</dbReference>
<gene>
    <name evidence="12" type="ORF">MNBD_GAMMA25-483</name>
</gene>
<protein>
    <recommendedName>
        <fullName evidence="9">oligopeptidase A</fullName>
        <ecNumber evidence="9">3.4.24.70</ecNumber>
    </recommendedName>
</protein>
<dbReference type="Gene3D" id="1.20.1050.40">
    <property type="entry name" value="Endopeptidase. Chain P, domain 1"/>
    <property type="match status" value="1"/>
</dbReference>
<name>A0A3B1AQG9_9ZZZZ</name>
<dbReference type="InterPro" id="IPR024079">
    <property type="entry name" value="MetalloPept_cat_dom_sf"/>
</dbReference>
<dbReference type="EC" id="3.4.24.70" evidence="9"/>
<evidence type="ECO:0000256" key="8">
    <source>
        <dbReference type="ARBA" id="ARBA00024603"/>
    </source>
</evidence>
<evidence type="ECO:0000256" key="1">
    <source>
        <dbReference type="ARBA" id="ARBA00001947"/>
    </source>
</evidence>
<dbReference type="PANTHER" id="PTHR11804">
    <property type="entry name" value="PROTEASE M3 THIMET OLIGOPEPTIDASE-RELATED"/>
    <property type="match status" value="1"/>
</dbReference>
<evidence type="ECO:0000256" key="6">
    <source>
        <dbReference type="ARBA" id="ARBA00022833"/>
    </source>
</evidence>
<dbReference type="Pfam" id="PF01432">
    <property type="entry name" value="Peptidase_M3"/>
    <property type="match status" value="1"/>
</dbReference>
<feature type="domain" description="Peptidase M3A/M3B catalytic" evidence="10">
    <location>
        <begin position="224"/>
        <end position="686"/>
    </location>
</feature>
<comment type="catalytic activity">
    <reaction evidence="8">
        <text>Hydrolysis of oligopeptides, with broad specificity. Gly or Ala commonly occur as P1 or P1' residues, but more distant residues are also important, as is shown by the fact that Z-Gly-Pro-Gly-|-Gly-Pro-Ala is cleaved, but not Z-(Gly)(5).</text>
        <dbReference type="EC" id="3.4.24.70"/>
    </reaction>
</comment>
<dbReference type="Gene3D" id="3.40.390.10">
    <property type="entry name" value="Collagenase (Catalytic Domain)"/>
    <property type="match status" value="1"/>
</dbReference>
<dbReference type="InterPro" id="IPR045090">
    <property type="entry name" value="Pept_M3A_M3B"/>
</dbReference>
<dbReference type="InterPro" id="IPR024080">
    <property type="entry name" value="Neurolysin/TOP_N"/>
</dbReference>
<dbReference type="FunFam" id="3.40.390.10:FF:000009">
    <property type="entry name" value="Oligopeptidase A"/>
    <property type="match status" value="1"/>
</dbReference>
<proteinExistence type="inferred from homology"/>
<organism evidence="12">
    <name type="scientific">hydrothermal vent metagenome</name>
    <dbReference type="NCBI Taxonomy" id="652676"/>
    <lineage>
        <taxon>unclassified sequences</taxon>
        <taxon>metagenomes</taxon>
        <taxon>ecological metagenomes</taxon>
    </lineage>
</organism>
<dbReference type="InterPro" id="IPR024077">
    <property type="entry name" value="Neurolysin/TOP_dom2"/>
</dbReference>
<dbReference type="PANTHER" id="PTHR11804:SF84">
    <property type="entry name" value="SACCHAROLYSIN"/>
    <property type="match status" value="1"/>
</dbReference>
<evidence type="ECO:0000256" key="5">
    <source>
        <dbReference type="ARBA" id="ARBA00022801"/>
    </source>
</evidence>
<reference evidence="12" key="1">
    <citation type="submission" date="2018-06" db="EMBL/GenBank/DDBJ databases">
        <authorList>
            <person name="Zhirakovskaya E."/>
        </authorList>
    </citation>
    <scope>NUCLEOTIDE SEQUENCE</scope>
</reference>
<keyword evidence="4" id="KW-0479">Metal-binding</keyword>
<evidence type="ECO:0000256" key="4">
    <source>
        <dbReference type="ARBA" id="ARBA00022723"/>
    </source>
</evidence>
<comment type="similarity">
    <text evidence="2">Belongs to the peptidase M3 family.</text>
</comment>
<evidence type="ECO:0000256" key="2">
    <source>
        <dbReference type="ARBA" id="ARBA00006040"/>
    </source>
</evidence>
<comment type="cofactor">
    <cofactor evidence="1">
        <name>Zn(2+)</name>
        <dbReference type="ChEBI" id="CHEBI:29105"/>
    </cofactor>
</comment>
<evidence type="ECO:0000256" key="7">
    <source>
        <dbReference type="ARBA" id="ARBA00023049"/>
    </source>
</evidence>
<feature type="domain" description="Oligopeptidase A N-terminal" evidence="11">
    <location>
        <begin position="28"/>
        <end position="150"/>
    </location>
</feature>
<dbReference type="AlphaFoldDB" id="A0A3B1AQG9"/>
<dbReference type="SUPFAM" id="SSF55486">
    <property type="entry name" value="Metalloproteases ('zincins'), catalytic domain"/>
    <property type="match status" value="1"/>
</dbReference>
<sequence>MSNPLLEMTGLPPFSRIKPEHVEPAIDTLLAEVREVVAQRLEKYAGEYSWDNFIQPLEDTDDRLGRAWSPVSHMNSVVNSDKLREAYNVCLPKLSDYATEMGQNRKLYEAYQFIKEASDFADLDIAQQKIIDNALRDFHLSGVDLSEEKKSRFREIRQRQSQITTRYEENVLDATQAWSLIIKEEARLSGLPDSALAMARQTAEQKEKSGWMFTLDFPSYYAVITYADDRSLREEIHQAYVTRASDLFMPEAENSGQWDNAEVMEEILALRHESAQLLGYKNYAERSLETKMADTPERVTGFLQELAQRAKPVAEKEVQELRDYARKYFSIDDLQSWDIPYYSEKLREHTYAISQEELKPYFPETRVLPGMFEVVNRLYGLCIQEVEGIDVWHKDVRFYDIYDEENELRGQFYLDLYAREKKRGGAWMDDCIGRKRDAEGQIQIPVAYLTCNLTPPIGNESAQFTHDEVITLFHEFGHGLHHMLTRIDYLGVSGISGVAWDAVELPSQFMENWCWEKEALSFICGHVKTGDPLPDALFDKMYAAKNFQSGMQMVRQLEFSLFDFRMHLEYDPANKSNRGQRVQKVLDDVRAEVGVIKPAPYNRFQNSFSHIFAGGYGAGYYSYKWAEVLSADAFSLFEEQGIFNQECGHKFLHTILEQGGSKEPMELFSDFRGREPNIDALLRHTGIAEE</sequence>
<evidence type="ECO:0000256" key="3">
    <source>
        <dbReference type="ARBA" id="ARBA00022670"/>
    </source>
</evidence>
<dbReference type="NCBIfam" id="NF008159">
    <property type="entry name" value="PRK10911.1"/>
    <property type="match status" value="1"/>
</dbReference>
<dbReference type="GO" id="GO:0006518">
    <property type="term" value="P:peptide metabolic process"/>
    <property type="evidence" value="ECO:0007669"/>
    <property type="project" value="TreeGrafter"/>
</dbReference>